<dbReference type="InterPro" id="IPR013024">
    <property type="entry name" value="GGCT-like"/>
</dbReference>
<evidence type="ECO:0000259" key="1">
    <source>
        <dbReference type="Pfam" id="PF06094"/>
    </source>
</evidence>
<proteinExistence type="predicted"/>
<reference evidence="2" key="2">
    <citation type="submission" date="2020-09" db="EMBL/GenBank/DDBJ databases">
        <authorList>
            <person name="Sun Q."/>
            <person name="Ohkuma M."/>
        </authorList>
    </citation>
    <scope>NUCLEOTIDE SEQUENCE</scope>
    <source>
        <strain evidence="2">JCM 17820</strain>
    </source>
</reference>
<dbReference type="EMBL" id="BMOU01000002">
    <property type="protein sequence ID" value="GGN93648.1"/>
    <property type="molecule type" value="Genomic_DNA"/>
</dbReference>
<name>A0A830GLP9_9EURY</name>
<dbReference type="Gene3D" id="3.10.490.10">
    <property type="entry name" value="Gamma-glutamyl cyclotransferase-like"/>
    <property type="match status" value="1"/>
</dbReference>
<dbReference type="Pfam" id="PF06094">
    <property type="entry name" value="GGACT"/>
    <property type="match status" value="1"/>
</dbReference>
<dbReference type="AlphaFoldDB" id="A0A830GLP9"/>
<dbReference type="InterPro" id="IPR009288">
    <property type="entry name" value="AIG2-like_dom"/>
</dbReference>
<gene>
    <name evidence="2" type="ORF">GCM10009030_19300</name>
</gene>
<evidence type="ECO:0000313" key="3">
    <source>
        <dbReference type="Proteomes" id="UP000605784"/>
    </source>
</evidence>
<dbReference type="RefSeq" id="WP_188996830.1">
    <property type="nucleotide sequence ID" value="NZ_BMOU01000002.1"/>
</dbReference>
<protein>
    <recommendedName>
        <fullName evidence="1">Gamma-glutamylcyclotransferase AIG2-like domain-containing protein</fullName>
    </recommendedName>
</protein>
<feature type="domain" description="Gamma-glutamylcyclotransferase AIG2-like" evidence="1">
    <location>
        <begin position="3"/>
        <end position="91"/>
    </location>
</feature>
<evidence type="ECO:0000313" key="2">
    <source>
        <dbReference type="EMBL" id="GGN93648.1"/>
    </source>
</evidence>
<sequence>MDVFVYGTLTDHATATAVLDTYEYRGAAELVGLHRLDGRYPTLSPGGKTAGRILRTPDIEALDEYEGVDRGLYVRIAVPLASADESVECYVGDPDALGAPIEWPGEGDFERRVRAYCTEAGVVVRRPPE</sequence>
<dbReference type="Proteomes" id="UP000605784">
    <property type="component" value="Unassembled WGS sequence"/>
</dbReference>
<dbReference type="SUPFAM" id="SSF110857">
    <property type="entry name" value="Gamma-glutamyl cyclotransferase-like"/>
    <property type="match status" value="1"/>
</dbReference>
<comment type="caution">
    <text evidence="2">The sequence shown here is derived from an EMBL/GenBank/DDBJ whole genome shotgun (WGS) entry which is preliminary data.</text>
</comment>
<organism evidence="2 3">
    <name type="scientific">Haloarcula pellucida</name>
    <dbReference type="NCBI Taxonomy" id="1427151"/>
    <lineage>
        <taxon>Archaea</taxon>
        <taxon>Methanobacteriati</taxon>
        <taxon>Methanobacteriota</taxon>
        <taxon>Stenosarchaea group</taxon>
        <taxon>Halobacteria</taxon>
        <taxon>Halobacteriales</taxon>
        <taxon>Haloarculaceae</taxon>
        <taxon>Haloarcula</taxon>
    </lineage>
</organism>
<keyword evidence="3" id="KW-1185">Reference proteome</keyword>
<accession>A0A830GLP9</accession>
<dbReference type="InterPro" id="IPR036568">
    <property type="entry name" value="GGCT-like_sf"/>
</dbReference>
<dbReference type="CDD" id="cd06661">
    <property type="entry name" value="GGCT_like"/>
    <property type="match status" value="1"/>
</dbReference>
<reference evidence="2" key="1">
    <citation type="journal article" date="2014" name="Int. J. Syst. Evol. Microbiol.">
        <title>Complete genome sequence of Corynebacterium casei LMG S-19264T (=DSM 44701T), isolated from a smear-ripened cheese.</title>
        <authorList>
            <consortium name="US DOE Joint Genome Institute (JGI-PGF)"/>
            <person name="Walter F."/>
            <person name="Albersmeier A."/>
            <person name="Kalinowski J."/>
            <person name="Ruckert C."/>
        </authorList>
    </citation>
    <scope>NUCLEOTIDE SEQUENCE</scope>
    <source>
        <strain evidence="2">JCM 17820</strain>
    </source>
</reference>